<dbReference type="GO" id="GO:0016779">
    <property type="term" value="F:nucleotidyltransferase activity"/>
    <property type="evidence" value="ECO:0007669"/>
    <property type="project" value="UniProtKB-KW"/>
</dbReference>
<feature type="domain" description="DarT" evidence="6">
    <location>
        <begin position="62"/>
        <end position="245"/>
    </location>
</feature>
<evidence type="ECO:0000313" key="7">
    <source>
        <dbReference type="EMBL" id="SVB39519.1"/>
    </source>
</evidence>
<dbReference type="InterPro" id="IPR029494">
    <property type="entry name" value="DarT"/>
</dbReference>
<keyword evidence="3" id="KW-0808">Transferase</keyword>
<dbReference type="PROSITE" id="PS52018">
    <property type="entry name" value="DART"/>
    <property type="match status" value="1"/>
</dbReference>
<dbReference type="EMBL" id="UINC01040104">
    <property type="protein sequence ID" value="SVB39519.1"/>
    <property type="molecule type" value="Genomic_DNA"/>
</dbReference>
<dbReference type="AlphaFoldDB" id="A0A382DMT8"/>
<evidence type="ECO:0000256" key="2">
    <source>
        <dbReference type="ARBA" id="ARBA00022676"/>
    </source>
</evidence>
<gene>
    <name evidence="7" type="ORF">METZ01_LOCUS192373</name>
</gene>
<keyword evidence="4" id="KW-0548">Nucleotidyltransferase</keyword>
<evidence type="ECO:0000256" key="1">
    <source>
        <dbReference type="ARBA" id="ARBA00022649"/>
    </source>
</evidence>
<name>A0A382DMT8_9ZZZZ</name>
<keyword evidence="2" id="KW-0328">Glycosyltransferase</keyword>
<organism evidence="7">
    <name type="scientific">marine metagenome</name>
    <dbReference type="NCBI Taxonomy" id="408172"/>
    <lineage>
        <taxon>unclassified sequences</taxon>
        <taxon>metagenomes</taxon>
        <taxon>ecological metagenomes</taxon>
    </lineage>
</organism>
<dbReference type="Pfam" id="PF14487">
    <property type="entry name" value="DarT"/>
    <property type="match status" value="1"/>
</dbReference>
<evidence type="ECO:0000259" key="6">
    <source>
        <dbReference type="PROSITE" id="PS52018"/>
    </source>
</evidence>
<proteinExistence type="predicted"/>
<protein>
    <recommendedName>
        <fullName evidence="6">DarT domain-containing protein</fullName>
    </recommendedName>
</protein>
<evidence type="ECO:0000256" key="5">
    <source>
        <dbReference type="ARBA" id="ARBA00023125"/>
    </source>
</evidence>
<evidence type="ECO:0000256" key="3">
    <source>
        <dbReference type="ARBA" id="ARBA00022679"/>
    </source>
</evidence>
<evidence type="ECO:0000256" key="4">
    <source>
        <dbReference type="ARBA" id="ARBA00022695"/>
    </source>
</evidence>
<keyword evidence="5" id="KW-0238">DNA-binding</keyword>
<dbReference type="GO" id="GO:0003677">
    <property type="term" value="F:DNA binding"/>
    <property type="evidence" value="ECO:0007669"/>
    <property type="project" value="UniProtKB-KW"/>
</dbReference>
<accession>A0A382DMT8</accession>
<keyword evidence="1" id="KW-1277">Toxin-antitoxin system</keyword>
<dbReference type="GO" id="GO:0016757">
    <property type="term" value="F:glycosyltransferase activity"/>
    <property type="evidence" value="ECO:0007669"/>
    <property type="project" value="UniProtKB-KW"/>
</dbReference>
<reference evidence="7" key="1">
    <citation type="submission" date="2018-05" db="EMBL/GenBank/DDBJ databases">
        <authorList>
            <person name="Lanie J.A."/>
            <person name="Ng W.-L."/>
            <person name="Kazmierczak K.M."/>
            <person name="Andrzejewski T.M."/>
            <person name="Davidsen T.M."/>
            <person name="Wayne K.J."/>
            <person name="Tettelin H."/>
            <person name="Glass J.I."/>
            <person name="Rusch D."/>
            <person name="Podicherti R."/>
            <person name="Tsui H.-C.T."/>
            <person name="Winkler M.E."/>
        </authorList>
    </citation>
    <scope>NUCLEOTIDE SEQUENCE</scope>
</reference>
<sequence>MVSKLYESGKSLIVLSQMFERSHLAIAVQLAKIGKIPVEKIKNIDKKRKEIEKHFEKHKCHPYLYYITHKQNIESILENGILNFYDANKLNSSHIDISHPEVQSKREKVEEHYSRKIHDYAPLYFNPKNPMSRLRWNDFKNALCFLQVSVSALADGEFLISDGNAASPVTKFYKSLDQLDLLPWDVINAEYWKDLDDGSRKRCAEVLIYPKIKPEHIKSIFCFSIDTKNYLENYGINIILREDIF</sequence>